<sequence>MSTDTDHDDIRGVFGLDFRTADRLYQGLLSVSAALFFVLIMFPVYWMLQSSLKTVEGRSQITWLPFEYFSLEHWGTVLTGEVALYLFNSAIVTLGTIVLVVVVSLIAGYGLARVEFGHKENFARFLLFGYMFSPIVLGLPLYLIYSRIGLLNTRVGLIITLTAISMPFSVWLMWKYIQTIPEAMEESAWVAGASRWEGFRDVIVPQTQPAIIASALFAFALAWNDFTFADILLPDNQATTFAPGIFRLINQGYGAPWGDAMAASMLTTIPPLLFAYFLQSYLLKGFQIRSL</sequence>
<dbReference type="PANTHER" id="PTHR32243">
    <property type="entry name" value="MALTOSE TRANSPORT SYSTEM PERMEASE-RELATED"/>
    <property type="match status" value="1"/>
</dbReference>
<accession>A0ABD5ZKQ2</accession>
<dbReference type="GeneID" id="79265800"/>
<evidence type="ECO:0000256" key="6">
    <source>
        <dbReference type="ARBA" id="ARBA00023136"/>
    </source>
</evidence>
<keyword evidence="5 7" id="KW-1133">Transmembrane helix</keyword>
<feature type="transmembrane region" description="Helical" evidence="7">
    <location>
        <begin position="155"/>
        <end position="174"/>
    </location>
</feature>
<comment type="caution">
    <text evidence="9">The sequence shown here is derived from an EMBL/GenBank/DDBJ whole genome shotgun (WGS) entry which is preliminary data.</text>
</comment>
<feature type="transmembrane region" description="Helical" evidence="7">
    <location>
        <begin position="82"/>
        <end position="110"/>
    </location>
</feature>
<evidence type="ECO:0000313" key="9">
    <source>
        <dbReference type="EMBL" id="MFC7234136.1"/>
    </source>
</evidence>
<dbReference type="EMBL" id="JBHTAP010000001">
    <property type="protein sequence ID" value="MFC7234136.1"/>
    <property type="molecule type" value="Genomic_DNA"/>
</dbReference>
<name>A0ABD5ZKQ2_9EURY</name>
<comment type="subcellular location">
    <subcellularLocation>
        <location evidence="1 7">Cell membrane</location>
        <topology evidence="1 7">Multi-pass membrane protein</topology>
    </subcellularLocation>
</comment>
<dbReference type="CDD" id="cd06261">
    <property type="entry name" value="TM_PBP2"/>
    <property type="match status" value="1"/>
</dbReference>
<dbReference type="InterPro" id="IPR050901">
    <property type="entry name" value="BP-dep_ABC_trans_perm"/>
</dbReference>
<feature type="transmembrane region" description="Helical" evidence="7">
    <location>
        <begin position="28"/>
        <end position="48"/>
    </location>
</feature>
<evidence type="ECO:0000256" key="5">
    <source>
        <dbReference type="ARBA" id="ARBA00022989"/>
    </source>
</evidence>
<dbReference type="Gene3D" id="1.10.3720.10">
    <property type="entry name" value="MetI-like"/>
    <property type="match status" value="1"/>
</dbReference>
<evidence type="ECO:0000259" key="8">
    <source>
        <dbReference type="PROSITE" id="PS50928"/>
    </source>
</evidence>
<evidence type="ECO:0000256" key="3">
    <source>
        <dbReference type="ARBA" id="ARBA00022475"/>
    </source>
</evidence>
<dbReference type="PANTHER" id="PTHR32243:SF18">
    <property type="entry name" value="INNER MEMBRANE ABC TRANSPORTER PERMEASE PROTEIN YCJP"/>
    <property type="match status" value="1"/>
</dbReference>
<dbReference type="Pfam" id="PF00528">
    <property type="entry name" value="BPD_transp_1"/>
    <property type="match status" value="1"/>
</dbReference>
<evidence type="ECO:0000256" key="1">
    <source>
        <dbReference type="ARBA" id="ARBA00004651"/>
    </source>
</evidence>
<organism evidence="9 10">
    <name type="scientific">Halosegnis marinus</name>
    <dbReference type="NCBI Taxonomy" id="3034023"/>
    <lineage>
        <taxon>Archaea</taxon>
        <taxon>Methanobacteriati</taxon>
        <taxon>Methanobacteriota</taxon>
        <taxon>Stenosarchaea group</taxon>
        <taxon>Halobacteria</taxon>
        <taxon>Halobacteriales</taxon>
        <taxon>Natronomonadaceae</taxon>
        <taxon>Halosegnis</taxon>
    </lineage>
</organism>
<feature type="transmembrane region" description="Helical" evidence="7">
    <location>
        <begin position="202"/>
        <end position="223"/>
    </location>
</feature>
<keyword evidence="2 7" id="KW-0813">Transport</keyword>
<evidence type="ECO:0000313" key="10">
    <source>
        <dbReference type="Proteomes" id="UP001596398"/>
    </source>
</evidence>
<gene>
    <name evidence="9" type="ORF">ACFQJ4_02275</name>
</gene>
<reference evidence="9 10" key="1">
    <citation type="journal article" date="2019" name="Int. J. Syst. Evol. Microbiol.">
        <title>The Global Catalogue of Microorganisms (GCM) 10K type strain sequencing project: providing services to taxonomists for standard genome sequencing and annotation.</title>
        <authorList>
            <consortium name="The Broad Institute Genomics Platform"/>
            <consortium name="The Broad Institute Genome Sequencing Center for Infectious Disease"/>
            <person name="Wu L."/>
            <person name="Ma J."/>
        </authorList>
    </citation>
    <scope>NUCLEOTIDE SEQUENCE [LARGE SCALE GENOMIC DNA]</scope>
    <source>
        <strain evidence="9 10">DT85</strain>
    </source>
</reference>
<dbReference type="RefSeq" id="WP_276235135.1">
    <property type="nucleotide sequence ID" value="NZ_CP119802.1"/>
</dbReference>
<feature type="domain" description="ABC transmembrane type-1" evidence="8">
    <location>
        <begin position="86"/>
        <end position="278"/>
    </location>
</feature>
<comment type="similarity">
    <text evidence="7">Belongs to the binding-protein-dependent transport system permease family.</text>
</comment>
<feature type="transmembrane region" description="Helical" evidence="7">
    <location>
        <begin position="260"/>
        <end position="283"/>
    </location>
</feature>
<dbReference type="PROSITE" id="PS50928">
    <property type="entry name" value="ABC_TM1"/>
    <property type="match status" value="1"/>
</dbReference>
<keyword evidence="4 7" id="KW-0812">Transmembrane</keyword>
<keyword evidence="10" id="KW-1185">Reference proteome</keyword>
<evidence type="ECO:0000256" key="4">
    <source>
        <dbReference type="ARBA" id="ARBA00022692"/>
    </source>
</evidence>
<dbReference type="AlphaFoldDB" id="A0ABD5ZKQ2"/>
<dbReference type="SUPFAM" id="SSF161098">
    <property type="entry name" value="MetI-like"/>
    <property type="match status" value="1"/>
</dbReference>
<protein>
    <submittedName>
        <fullName evidence="9">Carbohydrate ABC transporter permease</fullName>
    </submittedName>
</protein>
<dbReference type="Proteomes" id="UP001596398">
    <property type="component" value="Unassembled WGS sequence"/>
</dbReference>
<dbReference type="InterPro" id="IPR000515">
    <property type="entry name" value="MetI-like"/>
</dbReference>
<proteinExistence type="inferred from homology"/>
<evidence type="ECO:0000256" key="2">
    <source>
        <dbReference type="ARBA" id="ARBA00022448"/>
    </source>
</evidence>
<dbReference type="InterPro" id="IPR035906">
    <property type="entry name" value="MetI-like_sf"/>
</dbReference>
<dbReference type="GO" id="GO:0005886">
    <property type="term" value="C:plasma membrane"/>
    <property type="evidence" value="ECO:0007669"/>
    <property type="project" value="UniProtKB-SubCell"/>
</dbReference>
<feature type="transmembrane region" description="Helical" evidence="7">
    <location>
        <begin position="122"/>
        <end position="143"/>
    </location>
</feature>
<keyword evidence="3" id="KW-1003">Cell membrane</keyword>
<keyword evidence="6 7" id="KW-0472">Membrane</keyword>
<evidence type="ECO:0000256" key="7">
    <source>
        <dbReference type="RuleBase" id="RU363032"/>
    </source>
</evidence>